<evidence type="ECO:0000256" key="5">
    <source>
        <dbReference type="ARBA" id="ARBA00022691"/>
    </source>
</evidence>
<dbReference type="Gene3D" id="3.20.20.70">
    <property type="entry name" value="Aldolase class I"/>
    <property type="match status" value="1"/>
</dbReference>
<dbReference type="PANTHER" id="PTHR30538">
    <property type="entry name" value="LYSINE 2,3-AMINOMUTASE-RELATED"/>
    <property type="match status" value="1"/>
</dbReference>
<protein>
    <submittedName>
        <fullName evidence="11">Radical SAM protein</fullName>
    </submittedName>
</protein>
<name>A0A2W4RTT6_9GAMM</name>
<dbReference type="EMBL" id="QJPH01000040">
    <property type="protein sequence ID" value="PZN87391.1"/>
    <property type="molecule type" value="Genomic_DNA"/>
</dbReference>
<comment type="cofactor">
    <cofactor evidence="1">
        <name>pyridoxal 5'-phosphate</name>
        <dbReference type="ChEBI" id="CHEBI:597326"/>
    </cofactor>
</comment>
<dbReference type="Pfam" id="PF04055">
    <property type="entry name" value="Radical_SAM"/>
    <property type="match status" value="1"/>
</dbReference>
<keyword evidence="5" id="KW-0949">S-adenosyl-L-methionine</keyword>
<keyword evidence="7" id="KW-0663">Pyridoxal phosphate</keyword>
<dbReference type="SFLD" id="SFLDS00029">
    <property type="entry name" value="Radical_SAM"/>
    <property type="match status" value="1"/>
</dbReference>
<dbReference type="InterPro" id="IPR013785">
    <property type="entry name" value="Aldolase_TIM"/>
</dbReference>
<comment type="similarity">
    <text evidence="3">Belongs to the radical SAM superfamily. KamA family.</text>
</comment>
<sequence>MTFITAGQVKLFNEKAKALNVLPIKVPPPYQKLVQEEYEALGHLGGPLYRVVYPTADRLDLRTAHEVPDFVEDQTNMPEGLSNVLIHKYANRALFLVTDKCAGHCMYCFRQDVLSDIQGNPLPPLEERIDRVLAYLGKHSEITELILSGGDPLTIPFRKLTSLFERLGQETQVTDIRIHSRNLVFAPSVVSEEVASLLGQHRVRIYIHVVHPYEIDDPMVAVIKRLQAAGVRTYSQFPILRGINDHVQVLTALLRKLDALRSNPINLFIPDPISYSASFRVPLKRLFRLVDELYWTTGSWTNGVRLVLDSPVGKVRREDIVTWDEGTGRVVFQRQGKNVVYHDFPAELDQPGELATLLWRG</sequence>
<dbReference type="GO" id="GO:0003824">
    <property type="term" value="F:catalytic activity"/>
    <property type="evidence" value="ECO:0007669"/>
    <property type="project" value="InterPro"/>
</dbReference>
<dbReference type="GO" id="GO:0046872">
    <property type="term" value="F:metal ion binding"/>
    <property type="evidence" value="ECO:0007669"/>
    <property type="project" value="UniProtKB-KW"/>
</dbReference>
<dbReference type="GO" id="GO:0051539">
    <property type="term" value="F:4 iron, 4 sulfur cluster binding"/>
    <property type="evidence" value="ECO:0007669"/>
    <property type="project" value="UniProtKB-KW"/>
</dbReference>
<dbReference type="Proteomes" id="UP000249396">
    <property type="component" value="Unassembled WGS sequence"/>
</dbReference>
<organism evidence="11 12">
    <name type="scientific">Candidatus Methylumidiphilus alinenensis</name>
    <dbReference type="NCBI Taxonomy" id="2202197"/>
    <lineage>
        <taxon>Bacteria</taxon>
        <taxon>Pseudomonadati</taxon>
        <taxon>Pseudomonadota</taxon>
        <taxon>Gammaproteobacteria</taxon>
        <taxon>Methylococcales</taxon>
        <taxon>Candidatus Methylumidiphilus</taxon>
    </lineage>
</organism>
<dbReference type="PANTHER" id="PTHR30538:SF0">
    <property type="entry name" value="L-LYSINE 2,3-AMINOMUTASE AQ_1632-RELATED"/>
    <property type="match status" value="1"/>
</dbReference>
<evidence type="ECO:0000256" key="2">
    <source>
        <dbReference type="ARBA" id="ARBA00001966"/>
    </source>
</evidence>
<comment type="cofactor">
    <cofactor evidence="2">
        <name>[4Fe-4S] cluster</name>
        <dbReference type="ChEBI" id="CHEBI:49883"/>
    </cofactor>
</comment>
<evidence type="ECO:0000259" key="10">
    <source>
        <dbReference type="PROSITE" id="PS51918"/>
    </source>
</evidence>
<evidence type="ECO:0000256" key="7">
    <source>
        <dbReference type="ARBA" id="ARBA00022898"/>
    </source>
</evidence>
<feature type="domain" description="Radical SAM core" evidence="10">
    <location>
        <begin position="87"/>
        <end position="299"/>
    </location>
</feature>
<dbReference type="SUPFAM" id="SSF102114">
    <property type="entry name" value="Radical SAM enzymes"/>
    <property type="match status" value="1"/>
</dbReference>
<dbReference type="InterPro" id="IPR058240">
    <property type="entry name" value="rSAM_sf"/>
</dbReference>
<evidence type="ECO:0000313" key="11">
    <source>
        <dbReference type="EMBL" id="PZN87391.1"/>
    </source>
</evidence>
<keyword evidence="6" id="KW-0479">Metal-binding</keyword>
<evidence type="ECO:0000256" key="9">
    <source>
        <dbReference type="ARBA" id="ARBA00023014"/>
    </source>
</evidence>
<proteinExistence type="inferred from homology"/>
<evidence type="ECO:0000256" key="4">
    <source>
        <dbReference type="ARBA" id="ARBA00022485"/>
    </source>
</evidence>
<comment type="caution">
    <text evidence="11">The sequence shown here is derived from an EMBL/GenBank/DDBJ whole genome shotgun (WGS) entry which is preliminary data.</text>
</comment>
<gene>
    <name evidence="11" type="ORF">DM484_00340</name>
</gene>
<evidence type="ECO:0000256" key="3">
    <source>
        <dbReference type="ARBA" id="ARBA00008703"/>
    </source>
</evidence>
<reference evidence="11 12" key="1">
    <citation type="journal article" date="2018" name="Aquat. Microb. Ecol.">
        <title>Gammaproteobacterial methanotrophs dominate.</title>
        <authorList>
            <person name="Rissanen A.J."/>
            <person name="Saarenheimo J."/>
            <person name="Tiirola M."/>
            <person name="Peura S."/>
            <person name="Aalto S.L."/>
            <person name="Karvinen A."/>
            <person name="Nykanen H."/>
        </authorList>
    </citation>
    <scope>NUCLEOTIDE SEQUENCE [LARGE SCALE GENOMIC DNA]</scope>
    <source>
        <strain evidence="11">AMbin10</strain>
    </source>
</reference>
<dbReference type="CDD" id="cd01335">
    <property type="entry name" value="Radical_SAM"/>
    <property type="match status" value="1"/>
</dbReference>
<keyword evidence="9" id="KW-0411">Iron-sulfur</keyword>
<dbReference type="InterPro" id="IPR007197">
    <property type="entry name" value="rSAM"/>
</dbReference>
<evidence type="ECO:0000256" key="6">
    <source>
        <dbReference type="ARBA" id="ARBA00022723"/>
    </source>
</evidence>
<dbReference type="InterPro" id="IPR003739">
    <property type="entry name" value="Lys_aminomutase/Glu_NH3_mut"/>
</dbReference>
<evidence type="ECO:0000313" key="12">
    <source>
        <dbReference type="Proteomes" id="UP000249396"/>
    </source>
</evidence>
<evidence type="ECO:0000256" key="8">
    <source>
        <dbReference type="ARBA" id="ARBA00023004"/>
    </source>
</evidence>
<evidence type="ECO:0000256" key="1">
    <source>
        <dbReference type="ARBA" id="ARBA00001933"/>
    </source>
</evidence>
<keyword evidence="4" id="KW-0004">4Fe-4S</keyword>
<dbReference type="PROSITE" id="PS51918">
    <property type="entry name" value="RADICAL_SAM"/>
    <property type="match status" value="1"/>
</dbReference>
<keyword evidence="8" id="KW-0408">Iron</keyword>
<accession>A0A2W4RTT6</accession>
<dbReference type="AlphaFoldDB" id="A0A2W4RTT6"/>